<evidence type="ECO:0000313" key="1">
    <source>
        <dbReference type="EMBL" id="KAJ9578373.1"/>
    </source>
</evidence>
<dbReference type="InterPro" id="IPR011009">
    <property type="entry name" value="Kinase-like_dom_sf"/>
</dbReference>
<sequence length="72" mass="8170">LGASNVYDECQVSEYLEMFVYMDKIKQDAKTAMFPKEITSKYTILNRLGEGGFGVVRQIIDKASLNCNKNIE</sequence>
<keyword evidence="2" id="KW-1185">Reference proteome</keyword>
<dbReference type="Proteomes" id="UP001233999">
    <property type="component" value="Unassembled WGS sequence"/>
</dbReference>
<reference evidence="1" key="2">
    <citation type="submission" date="2023-05" db="EMBL/GenBank/DDBJ databases">
        <authorList>
            <person name="Fouks B."/>
        </authorList>
    </citation>
    <scope>NUCLEOTIDE SEQUENCE</scope>
    <source>
        <strain evidence="1">Stay&amp;Tobe</strain>
        <tissue evidence="1">Testes</tissue>
    </source>
</reference>
<gene>
    <name evidence="1" type="ORF">L9F63_005405</name>
</gene>
<feature type="non-terminal residue" evidence="1">
    <location>
        <position position="72"/>
    </location>
</feature>
<dbReference type="AlphaFoldDB" id="A0AAD7ZD63"/>
<evidence type="ECO:0000313" key="2">
    <source>
        <dbReference type="Proteomes" id="UP001233999"/>
    </source>
</evidence>
<comment type="caution">
    <text evidence="1">The sequence shown here is derived from an EMBL/GenBank/DDBJ whole genome shotgun (WGS) entry which is preliminary data.</text>
</comment>
<evidence type="ECO:0008006" key="3">
    <source>
        <dbReference type="Google" id="ProtNLM"/>
    </source>
</evidence>
<accession>A0AAD7ZD63</accession>
<dbReference type="EMBL" id="JASPKZ010008885">
    <property type="protein sequence ID" value="KAJ9578373.1"/>
    <property type="molecule type" value="Genomic_DNA"/>
</dbReference>
<protein>
    <recommendedName>
        <fullName evidence="3">Protein kinase domain-containing protein</fullName>
    </recommendedName>
</protein>
<reference evidence="1" key="1">
    <citation type="journal article" date="2023" name="IScience">
        <title>Live-bearing cockroach genome reveals convergent evolutionary mechanisms linked to viviparity in insects and beyond.</title>
        <authorList>
            <person name="Fouks B."/>
            <person name="Harrison M.C."/>
            <person name="Mikhailova A.A."/>
            <person name="Marchal E."/>
            <person name="English S."/>
            <person name="Carruthers M."/>
            <person name="Jennings E.C."/>
            <person name="Chiamaka E.L."/>
            <person name="Frigard R.A."/>
            <person name="Pippel M."/>
            <person name="Attardo G.M."/>
            <person name="Benoit J.B."/>
            <person name="Bornberg-Bauer E."/>
            <person name="Tobe S.S."/>
        </authorList>
    </citation>
    <scope>NUCLEOTIDE SEQUENCE</scope>
    <source>
        <strain evidence="1">Stay&amp;Tobe</strain>
    </source>
</reference>
<name>A0AAD7ZD63_DIPPU</name>
<dbReference type="Gene3D" id="3.30.200.20">
    <property type="entry name" value="Phosphorylase Kinase, domain 1"/>
    <property type="match status" value="1"/>
</dbReference>
<dbReference type="SUPFAM" id="SSF56112">
    <property type="entry name" value="Protein kinase-like (PK-like)"/>
    <property type="match status" value="1"/>
</dbReference>
<feature type="non-terminal residue" evidence="1">
    <location>
        <position position="1"/>
    </location>
</feature>
<proteinExistence type="predicted"/>
<organism evidence="1 2">
    <name type="scientific">Diploptera punctata</name>
    <name type="common">Pacific beetle cockroach</name>
    <dbReference type="NCBI Taxonomy" id="6984"/>
    <lineage>
        <taxon>Eukaryota</taxon>
        <taxon>Metazoa</taxon>
        <taxon>Ecdysozoa</taxon>
        <taxon>Arthropoda</taxon>
        <taxon>Hexapoda</taxon>
        <taxon>Insecta</taxon>
        <taxon>Pterygota</taxon>
        <taxon>Neoptera</taxon>
        <taxon>Polyneoptera</taxon>
        <taxon>Dictyoptera</taxon>
        <taxon>Blattodea</taxon>
        <taxon>Blaberoidea</taxon>
        <taxon>Blaberidae</taxon>
        <taxon>Diplopterinae</taxon>
        <taxon>Diploptera</taxon>
    </lineage>
</organism>